<organism evidence="11">
    <name type="scientific">Enterobius vermicularis</name>
    <name type="common">Human pinworm</name>
    <dbReference type="NCBI Taxonomy" id="51028"/>
    <lineage>
        <taxon>Eukaryota</taxon>
        <taxon>Metazoa</taxon>
        <taxon>Ecdysozoa</taxon>
        <taxon>Nematoda</taxon>
        <taxon>Chromadorea</taxon>
        <taxon>Rhabditida</taxon>
        <taxon>Spirurina</taxon>
        <taxon>Oxyuridomorpha</taxon>
        <taxon>Oxyuroidea</taxon>
        <taxon>Oxyuridae</taxon>
        <taxon>Enterobius</taxon>
    </lineage>
</organism>
<dbReference type="EMBL" id="UXUI01010535">
    <property type="protein sequence ID" value="VDD95354.1"/>
    <property type="molecule type" value="Genomic_DNA"/>
</dbReference>
<dbReference type="SMART" id="SM00389">
    <property type="entry name" value="HOX"/>
    <property type="match status" value="1"/>
</dbReference>
<feature type="compositionally biased region" description="Polar residues" evidence="7">
    <location>
        <begin position="235"/>
        <end position="244"/>
    </location>
</feature>
<feature type="domain" description="Homeobox" evidence="8">
    <location>
        <begin position="106"/>
        <end position="169"/>
    </location>
</feature>
<evidence type="ECO:0000313" key="9">
    <source>
        <dbReference type="EMBL" id="VDD95354.1"/>
    </source>
</evidence>
<dbReference type="InterPro" id="IPR009057">
    <property type="entry name" value="Homeodomain-like_sf"/>
</dbReference>
<dbReference type="Pfam" id="PF05920">
    <property type="entry name" value="Homeobox_KN"/>
    <property type="match status" value="1"/>
</dbReference>
<dbReference type="GO" id="GO:0000978">
    <property type="term" value="F:RNA polymerase II cis-regulatory region sequence-specific DNA binding"/>
    <property type="evidence" value="ECO:0007669"/>
    <property type="project" value="TreeGrafter"/>
</dbReference>
<comment type="similarity">
    <text evidence="2">Belongs to the TALE/IRO homeobox family.</text>
</comment>
<keyword evidence="5 6" id="KW-0539">Nucleus</keyword>
<dbReference type="FunFam" id="1.10.10.60:FF:000003">
    <property type="entry name" value="Iroquois-class homeobox protein IRX"/>
    <property type="match status" value="1"/>
</dbReference>
<evidence type="ECO:0000256" key="2">
    <source>
        <dbReference type="ARBA" id="ARBA00008446"/>
    </source>
</evidence>
<dbReference type="GO" id="GO:0005634">
    <property type="term" value="C:nucleus"/>
    <property type="evidence" value="ECO:0007669"/>
    <property type="project" value="UniProtKB-SubCell"/>
</dbReference>
<dbReference type="PANTHER" id="PTHR11211:SF40">
    <property type="entry name" value="MIRROR, ISOFORM C"/>
    <property type="match status" value="1"/>
</dbReference>
<dbReference type="InterPro" id="IPR017970">
    <property type="entry name" value="Homeobox_CS"/>
</dbReference>
<feature type="compositionally biased region" description="Polar residues" evidence="7">
    <location>
        <begin position="28"/>
        <end position="38"/>
    </location>
</feature>
<dbReference type="STRING" id="51028.A0A0N4VIV9"/>
<feature type="compositionally biased region" description="Acidic residues" evidence="7">
    <location>
        <begin position="182"/>
        <end position="192"/>
    </location>
</feature>
<dbReference type="GO" id="GO:0048468">
    <property type="term" value="P:cell development"/>
    <property type="evidence" value="ECO:0007669"/>
    <property type="project" value="TreeGrafter"/>
</dbReference>
<evidence type="ECO:0000256" key="7">
    <source>
        <dbReference type="SAM" id="MobiDB-lite"/>
    </source>
</evidence>
<feature type="region of interest" description="Disordered" evidence="7">
    <location>
        <begin position="1"/>
        <end position="38"/>
    </location>
</feature>
<evidence type="ECO:0000259" key="8">
    <source>
        <dbReference type="PROSITE" id="PS50071"/>
    </source>
</evidence>
<dbReference type="CDD" id="cd00086">
    <property type="entry name" value="homeodomain"/>
    <property type="match status" value="1"/>
</dbReference>
<evidence type="ECO:0000313" key="11">
    <source>
        <dbReference type="WBParaSite" id="EVEC_0001078001-mRNA-1"/>
    </source>
</evidence>
<evidence type="ECO:0000313" key="10">
    <source>
        <dbReference type="Proteomes" id="UP000274131"/>
    </source>
</evidence>
<evidence type="ECO:0000256" key="4">
    <source>
        <dbReference type="ARBA" id="ARBA00023155"/>
    </source>
</evidence>
<feature type="compositionally biased region" description="Polar residues" evidence="7">
    <location>
        <begin position="290"/>
        <end position="303"/>
    </location>
</feature>
<dbReference type="InterPro" id="IPR001356">
    <property type="entry name" value="HD"/>
</dbReference>
<dbReference type="WBParaSite" id="EVEC_0001078001-mRNA-1">
    <property type="protein sequence ID" value="EVEC_0001078001-mRNA-1"/>
    <property type="gene ID" value="EVEC_0001078001"/>
</dbReference>
<name>A0A0N4VIV9_ENTVE</name>
<evidence type="ECO:0000256" key="6">
    <source>
        <dbReference type="PROSITE-ProRule" id="PRU00108"/>
    </source>
</evidence>
<feature type="region of interest" description="Disordered" evidence="7">
    <location>
        <begin position="170"/>
        <end position="303"/>
    </location>
</feature>
<feature type="compositionally biased region" description="Low complexity" evidence="7">
    <location>
        <begin position="12"/>
        <end position="23"/>
    </location>
</feature>
<dbReference type="Proteomes" id="UP000274131">
    <property type="component" value="Unassembled WGS sequence"/>
</dbReference>
<dbReference type="PROSITE" id="PS50071">
    <property type="entry name" value="HOMEOBOX_2"/>
    <property type="match status" value="1"/>
</dbReference>
<evidence type="ECO:0000256" key="3">
    <source>
        <dbReference type="ARBA" id="ARBA00023125"/>
    </source>
</evidence>
<proteinExistence type="inferred from homology"/>
<dbReference type="PROSITE" id="PS00027">
    <property type="entry name" value="HOMEOBOX_1"/>
    <property type="match status" value="1"/>
</dbReference>
<dbReference type="Gene3D" id="1.10.10.60">
    <property type="entry name" value="Homeodomain-like"/>
    <property type="match status" value="1"/>
</dbReference>
<evidence type="ECO:0000256" key="5">
    <source>
        <dbReference type="ARBA" id="ARBA00023242"/>
    </source>
</evidence>
<dbReference type="InterPro" id="IPR008422">
    <property type="entry name" value="KN_HD"/>
</dbReference>
<dbReference type="AlphaFoldDB" id="A0A0N4VIV9"/>
<keyword evidence="4 6" id="KW-0371">Homeobox</keyword>
<reference evidence="9 10" key="2">
    <citation type="submission" date="2018-10" db="EMBL/GenBank/DDBJ databases">
        <authorList>
            <consortium name="Pathogen Informatics"/>
        </authorList>
    </citation>
    <scope>NUCLEOTIDE SEQUENCE [LARGE SCALE GENOMIC DNA]</scope>
</reference>
<sequence length="373" mass="40599">MMAFNPAAAFNTPQLLAPQPTTPVRTEPSGSVSSTSHNDLNDATVRFLTPSGPLIPGMMPVFAPDAAFRAAMAQGSLPFPGFYPGLPPAEVKPEMMFMDPSFAYHPYDGARRKNATRETTAPLKSWLNEHRKNPYPTKAEKIMLALLTKMTLTQVSTWFANARRRLKKENKMTWSPRNRPGEDDDDDIADAEPSDRDPSDRPSSSASNISDLNVSVKPENLSNESNNNDEKRNDSLQSGETNAESPRKSKIWSIAETLSTRAAAASAKKEDETASTSAEKSEDGDCESAPVSSASANTLSPNGIATQPPYMQFWPQMAMAMAARMPFQRQDLFSMMAQSGQMRPPLIFNPLLMPGLGTPPVPTSVTPTTQSNG</sequence>
<gene>
    <name evidence="9" type="ORF">EVEC_LOCUS10105</name>
</gene>
<accession>A0A0N4VIV9</accession>
<protein>
    <submittedName>
        <fullName evidence="11">Homeobox domain-containing protein</fullName>
    </submittedName>
</protein>
<evidence type="ECO:0000256" key="1">
    <source>
        <dbReference type="ARBA" id="ARBA00004123"/>
    </source>
</evidence>
<comment type="subcellular location">
    <subcellularLocation>
        <location evidence="1 6">Nucleus</location>
    </subcellularLocation>
</comment>
<keyword evidence="3 6" id="KW-0238">DNA-binding</keyword>
<dbReference type="GO" id="GO:0000981">
    <property type="term" value="F:DNA-binding transcription factor activity, RNA polymerase II-specific"/>
    <property type="evidence" value="ECO:0007669"/>
    <property type="project" value="InterPro"/>
</dbReference>
<dbReference type="GO" id="GO:0030182">
    <property type="term" value="P:neuron differentiation"/>
    <property type="evidence" value="ECO:0007669"/>
    <property type="project" value="TreeGrafter"/>
</dbReference>
<keyword evidence="10" id="KW-1185">Reference proteome</keyword>
<reference evidence="11" key="1">
    <citation type="submission" date="2017-02" db="UniProtKB">
        <authorList>
            <consortium name="WormBaseParasite"/>
        </authorList>
    </citation>
    <scope>IDENTIFICATION</scope>
</reference>
<dbReference type="OrthoDB" id="5399138at2759"/>
<feature type="DNA-binding region" description="Homeobox" evidence="6">
    <location>
        <begin position="108"/>
        <end position="170"/>
    </location>
</feature>
<dbReference type="PANTHER" id="PTHR11211">
    <property type="entry name" value="IROQUOIS-CLASS HOMEODOMAIN PROTEIN IRX"/>
    <property type="match status" value="1"/>
</dbReference>
<dbReference type="SUPFAM" id="SSF46689">
    <property type="entry name" value="Homeodomain-like"/>
    <property type="match status" value="1"/>
</dbReference>